<evidence type="ECO:0000313" key="2">
    <source>
        <dbReference type="EMBL" id="JAD94769.1"/>
    </source>
</evidence>
<reference evidence="2" key="2">
    <citation type="journal article" date="2015" name="Data Brief">
        <title>Shoot transcriptome of the giant reed, Arundo donax.</title>
        <authorList>
            <person name="Barrero R.A."/>
            <person name="Guerrero F.D."/>
            <person name="Moolhuijzen P."/>
            <person name="Goolsby J.A."/>
            <person name="Tidwell J."/>
            <person name="Bellgard S.E."/>
            <person name="Bellgard M.I."/>
        </authorList>
    </citation>
    <scope>NUCLEOTIDE SEQUENCE</scope>
    <source>
        <tissue evidence="2">Shoot tissue taken approximately 20 cm above the soil surface</tissue>
    </source>
</reference>
<protein>
    <submittedName>
        <fullName evidence="2">Uncharacterized protein</fullName>
    </submittedName>
</protein>
<dbReference type="EMBL" id="GBRH01203126">
    <property type="protein sequence ID" value="JAD94769.1"/>
    <property type="molecule type" value="Transcribed_RNA"/>
</dbReference>
<dbReference type="AlphaFoldDB" id="A0A0A9E1V5"/>
<name>A0A0A9E1V5_ARUDO</name>
<accession>A0A0A9E1V5</accession>
<evidence type="ECO:0000256" key="1">
    <source>
        <dbReference type="SAM" id="MobiDB-lite"/>
    </source>
</evidence>
<organism evidence="2">
    <name type="scientific">Arundo donax</name>
    <name type="common">Giant reed</name>
    <name type="synonym">Donax arundinaceus</name>
    <dbReference type="NCBI Taxonomy" id="35708"/>
    <lineage>
        <taxon>Eukaryota</taxon>
        <taxon>Viridiplantae</taxon>
        <taxon>Streptophyta</taxon>
        <taxon>Embryophyta</taxon>
        <taxon>Tracheophyta</taxon>
        <taxon>Spermatophyta</taxon>
        <taxon>Magnoliopsida</taxon>
        <taxon>Liliopsida</taxon>
        <taxon>Poales</taxon>
        <taxon>Poaceae</taxon>
        <taxon>PACMAD clade</taxon>
        <taxon>Arundinoideae</taxon>
        <taxon>Arundineae</taxon>
        <taxon>Arundo</taxon>
    </lineage>
</organism>
<sequence length="30" mass="3206">MGQGTGEPERPESTEMTAGEHSGRARRFSG</sequence>
<reference evidence="2" key="1">
    <citation type="submission" date="2014-09" db="EMBL/GenBank/DDBJ databases">
        <authorList>
            <person name="Magalhaes I.L.F."/>
            <person name="Oliveira U."/>
            <person name="Santos F.R."/>
            <person name="Vidigal T.H.D.A."/>
            <person name="Brescovit A.D."/>
            <person name="Santos A.J."/>
        </authorList>
    </citation>
    <scope>NUCLEOTIDE SEQUENCE</scope>
    <source>
        <tissue evidence="2">Shoot tissue taken approximately 20 cm above the soil surface</tissue>
    </source>
</reference>
<feature type="region of interest" description="Disordered" evidence="1">
    <location>
        <begin position="1"/>
        <end position="30"/>
    </location>
</feature>
<proteinExistence type="predicted"/>